<name>A0A087S1L0_9ARCH</name>
<dbReference type="EMBL" id="JOSZ01000006">
    <property type="protein sequence ID" value="KFM19614.1"/>
    <property type="molecule type" value="Genomic_DNA"/>
</dbReference>
<accession>A0A087S1L0</accession>
<evidence type="ECO:0000313" key="2">
    <source>
        <dbReference type="Proteomes" id="UP000029387"/>
    </source>
</evidence>
<sequence>MSKIGYKPKWATLHDKRADQFQELYFQKGKKETATDHTDFMKWAYGKKS</sequence>
<gene>
    <name evidence="1" type="ORF">AAA799P11_00603</name>
</gene>
<proteinExistence type="predicted"/>
<comment type="caution">
    <text evidence="1">The sequence shown here is derived from an EMBL/GenBank/DDBJ whole genome shotgun (WGS) entry which is preliminary data.</text>
</comment>
<keyword evidence="2" id="KW-1185">Reference proteome</keyword>
<organism evidence="1 2">
    <name type="scientific">Marine Group I thaumarchaeote SCGC AAA799-P11</name>
    <dbReference type="NCBI Taxonomy" id="1502295"/>
    <lineage>
        <taxon>Archaea</taxon>
        <taxon>Nitrososphaerota</taxon>
        <taxon>Marine Group I</taxon>
    </lineage>
</organism>
<dbReference type="AlphaFoldDB" id="A0A087S1L0"/>
<reference evidence="1 2" key="1">
    <citation type="submission" date="2014-06" db="EMBL/GenBank/DDBJ databases">
        <authorList>
            <person name="Ngugi D.K."/>
            <person name="Blom J."/>
            <person name="Alam I."/>
            <person name="Rashid M."/>
            <person name="Baalawi W."/>
            <person name="Zhang G."/>
            <person name="Hikmawan T."/>
            <person name="Guan Y."/>
            <person name="Antunes A."/>
            <person name="Siam R."/>
            <person name="El-Dorry H."/>
            <person name="Bajic V."/>
            <person name="Stingl U."/>
        </authorList>
    </citation>
    <scope>NUCLEOTIDE SEQUENCE [LARGE SCALE GENOMIC DNA]</scope>
    <source>
        <strain evidence="1">SCGC AAA799-P11</strain>
    </source>
</reference>
<protein>
    <submittedName>
        <fullName evidence="1">Uncharacterized protein</fullName>
    </submittedName>
</protein>
<evidence type="ECO:0000313" key="1">
    <source>
        <dbReference type="EMBL" id="KFM19614.1"/>
    </source>
</evidence>
<dbReference type="Proteomes" id="UP000029387">
    <property type="component" value="Unassembled WGS sequence"/>
</dbReference>